<proteinExistence type="predicted"/>
<accession>A0ABV4BK52</accession>
<sequence>MGKTSSVPENYWKIAALGGSCIEKMYMIGGILKIKLLAGICNKTFSLKNWK</sequence>
<reference evidence="1 2" key="1">
    <citation type="submission" date="2024-08" db="EMBL/GenBank/DDBJ databases">
        <title>Clostridium lapicellarii sp. nov., and Clostridium renhuaiense sp. nov., two species isolated from the mud in a fermentation cellar used for producing sauce-flavour Chinese liquors.</title>
        <authorList>
            <person name="Yang F."/>
            <person name="Wang H."/>
            <person name="Chen L.Q."/>
            <person name="Zhou N."/>
            <person name="Lu J.J."/>
            <person name="Pu X.X."/>
            <person name="Wan B."/>
            <person name="Wang L."/>
            <person name="Liu S.J."/>
        </authorList>
    </citation>
    <scope>NUCLEOTIDE SEQUENCE [LARGE SCALE GENOMIC DNA]</scope>
    <source>
        <strain evidence="1 2">MT-5</strain>
    </source>
</reference>
<keyword evidence="2" id="KW-1185">Reference proteome</keyword>
<comment type="caution">
    <text evidence="1">The sequence shown here is derived from an EMBL/GenBank/DDBJ whole genome shotgun (WGS) entry which is preliminary data.</text>
</comment>
<dbReference type="EMBL" id="JBGEWD010000002">
    <property type="protein sequence ID" value="MEY7999159.1"/>
    <property type="molecule type" value="Genomic_DNA"/>
</dbReference>
<organism evidence="1 2">
    <name type="scientific">Clostridium moutaii</name>
    <dbReference type="NCBI Taxonomy" id="3240932"/>
    <lineage>
        <taxon>Bacteria</taxon>
        <taxon>Bacillati</taxon>
        <taxon>Bacillota</taxon>
        <taxon>Clostridia</taxon>
        <taxon>Eubacteriales</taxon>
        <taxon>Clostridiaceae</taxon>
        <taxon>Clostridium</taxon>
    </lineage>
</organism>
<name>A0ABV4BK52_9CLOT</name>
<dbReference type="RefSeq" id="WP_369703050.1">
    <property type="nucleotide sequence ID" value="NZ_JBGEWD010000002.1"/>
</dbReference>
<evidence type="ECO:0000313" key="1">
    <source>
        <dbReference type="EMBL" id="MEY7999159.1"/>
    </source>
</evidence>
<dbReference type="Proteomes" id="UP001564657">
    <property type="component" value="Unassembled WGS sequence"/>
</dbReference>
<evidence type="ECO:0000313" key="2">
    <source>
        <dbReference type="Proteomes" id="UP001564657"/>
    </source>
</evidence>
<protein>
    <submittedName>
        <fullName evidence="1">Uncharacterized protein</fullName>
    </submittedName>
</protein>
<gene>
    <name evidence="1" type="ORF">AB8U03_02925</name>
</gene>